<sequence length="894" mass="96068">MPTQSTLPFDSAAHDDEAAAPLRTLPVRGGHWDELHTPQGTLREPWRQFFALLGKPGVAGLDGAAASVARQVRENDITYNVYADGGGPRPWALDLLPLIIDENEWAQIERGVAQRARLLNEIVADIYGPQTLLARGLVPPALVFGHPGYLRAVKGFAPPDRQYLQTVALDLARAPDGQWTVVSHRTEAPSGLGYLLENRLIVSSLFAEPFRAMRVNRLAPTYSQLVGTLAAGARSLMREGEGASPHIVLLTPGPFSETYFEHAFLARYLGLTLVEGKDLTVRDDTLYLKTLGGLERVHAVLRRLDDTFCDPVELRADSTIGVPGLLQVMRAGNVIVSNVPGAGFVESPALHGFLPGIAQALLGEPLALPGVPTWWCGEDAAWRDALAHLDDGMLVPTWPGAATARSKGDAGNAPPGLAAGPQALDAWRTRIEAMPDAFTIQQPLRYGYVPRFEPGTGVLGARPAVLRVYAIADPASPDGWRVLPGGFTRLAAEHQESVSMQAGGSSVDTWVLSSQPGSTFSLLPTPMKPGDVRRAARRVPSRAAENLFWAGRYGERAENGVRLARLMLGSLEGSDAEQLFGTFVELAAASGLVPAAAGETQRGLDVFERVLAASLHENAGMASIGQTLASQAHACGEIRGRLSSDHWRNVLASRNDFRDALEALSLAPARPGAPRNGAPRHGAPGYGAPLEFRRSVPYDRVTLMRALDTLATQLSAISGCQGDRMTRDEAWRLLFAGRHIERIAAMATVLRIVAQERTLATPAGFDLLLQLFDSTLTYRALYPGRLEVPALLDLIVTDPTNPRGLYGVYGRLRTRLDEIAHAAGGPKREPFASQLASVDALPSLEALCDPGEDGRYPALAALCDSLAAHMAAVSNEISARWFSHAMPPAAQVWP</sequence>
<feature type="domain" description="DUF403" evidence="1">
    <location>
        <begin position="540"/>
        <end position="882"/>
    </location>
</feature>
<evidence type="ECO:0000259" key="2">
    <source>
        <dbReference type="Pfam" id="PF14403"/>
    </source>
</evidence>
<evidence type="ECO:0000313" key="3">
    <source>
        <dbReference type="EMBL" id="QGZ65396.1"/>
    </source>
</evidence>
<name>A0A7Z2GPI2_9BURK</name>
<dbReference type="SUPFAM" id="SSF56059">
    <property type="entry name" value="Glutathione synthetase ATP-binding domain-like"/>
    <property type="match status" value="1"/>
</dbReference>
<organism evidence="3 4">
    <name type="scientific">Paraburkholderia acidisoli</name>
    <dbReference type="NCBI Taxonomy" id="2571748"/>
    <lineage>
        <taxon>Bacteria</taxon>
        <taxon>Pseudomonadati</taxon>
        <taxon>Pseudomonadota</taxon>
        <taxon>Betaproteobacteria</taxon>
        <taxon>Burkholderiales</taxon>
        <taxon>Burkholderiaceae</taxon>
        <taxon>Paraburkholderia</taxon>
    </lineage>
</organism>
<gene>
    <name evidence="3" type="ORF">FAZ98_26915</name>
</gene>
<dbReference type="EMBL" id="CP046915">
    <property type="protein sequence ID" value="QGZ65396.1"/>
    <property type="molecule type" value="Genomic_DNA"/>
</dbReference>
<evidence type="ECO:0008006" key="5">
    <source>
        <dbReference type="Google" id="ProtNLM"/>
    </source>
</evidence>
<dbReference type="AlphaFoldDB" id="A0A7Z2GPI2"/>
<dbReference type="InterPro" id="IPR025841">
    <property type="entry name" value="CP_ATPgrasp_2"/>
</dbReference>
<dbReference type="Proteomes" id="UP000433577">
    <property type="component" value="Chromosome 3"/>
</dbReference>
<reference evidence="3 4" key="1">
    <citation type="submission" date="2019-12" db="EMBL/GenBank/DDBJ databases">
        <title>Paraburkholderia acidiphila 7Q-K02 sp. nov and Paraburkholderia acidisoli DHF22 sp. nov., two strains isolated from forest soil.</title>
        <authorList>
            <person name="Gao Z."/>
            <person name="Qiu L."/>
        </authorList>
    </citation>
    <scope>NUCLEOTIDE SEQUENCE [LARGE SCALE GENOMIC DNA]</scope>
    <source>
        <strain evidence="3 4">DHF22</strain>
    </source>
</reference>
<feature type="domain" description="Circularly permuted ATP-grasp type 2" evidence="2">
    <location>
        <begin position="97"/>
        <end position="491"/>
    </location>
</feature>
<dbReference type="InterPro" id="IPR051680">
    <property type="entry name" value="ATP-dep_Glu-Cys_Ligase-2"/>
</dbReference>
<evidence type="ECO:0000259" key="1">
    <source>
        <dbReference type="Pfam" id="PF04168"/>
    </source>
</evidence>
<dbReference type="InterPro" id="IPR007296">
    <property type="entry name" value="DUF403"/>
</dbReference>
<dbReference type="Gene3D" id="3.40.50.11290">
    <property type="match status" value="1"/>
</dbReference>
<dbReference type="Pfam" id="PF14403">
    <property type="entry name" value="CP_ATPgrasp_2"/>
    <property type="match status" value="1"/>
</dbReference>
<evidence type="ECO:0000313" key="4">
    <source>
        <dbReference type="Proteomes" id="UP000433577"/>
    </source>
</evidence>
<dbReference type="OrthoDB" id="9804079at2"/>
<dbReference type="PANTHER" id="PTHR34595">
    <property type="entry name" value="BLR5612 PROTEIN"/>
    <property type="match status" value="1"/>
</dbReference>
<dbReference type="RefSeq" id="WP_158955789.1">
    <property type="nucleotide sequence ID" value="NZ_CP046915.1"/>
</dbReference>
<keyword evidence="4" id="KW-1185">Reference proteome</keyword>
<protein>
    <recommendedName>
        <fullName evidence="5">DUF403 domain-containing protein</fullName>
    </recommendedName>
</protein>
<dbReference type="KEGG" id="pacs:FAZ98_26915"/>
<dbReference type="Pfam" id="PF04168">
    <property type="entry name" value="Alpha-E"/>
    <property type="match status" value="1"/>
</dbReference>
<proteinExistence type="predicted"/>
<dbReference type="PANTHER" id="PTHR34595:SF2">
    <property type="entry name" value="BLR2978 PROTEIN"/>
    <property type="match status" value="1"/>
</dbReference>
<accession>A0A7Z2GPI2</accession>